<dbReference type="InterPro" id="IPR003593">
    <property type="entry name" value="AAA+_ATPase"/>
</dbReference>
<feature type="transmembrane region" description="Helical" evidence="8">
    <location>
        <begin position="481"/>
        <end position="504"/>
    </location>
</feature>
<evidence type="ECO:0000256" key="4">
    <source>
        <dbReference type="ARBA" id="ARBA00022741"/>
    </source>
</evidence>
<evidence type="ECO:0000313" key="11">
    <source>
        <dbReference type="Proteomes" id="UP000677913"/>
    </source>
</evidence>
<comment type="subcellular location">
    <subcellularLocation>
        <location evidence="1">Membrane</location>
        <topology evidence="1">Multi-pass membrane protein</topology>
    </subcellularLocation>
</comment>
<evidence type="ECO:0000256" key="6">
    <source>
        <dbReference type="ARBA" id="ARBA00022989"/>
    </source>
</evidence>
<keyword evidence="2" id="KW-0813">Transport</keyword>
<feature type="transmembrane region" description="Helical" evidence="8">
    <location>
        <begin position="408"/>
        <end position="431"/>
    </location>
</feature>
<dbReference type="GO" id="GO:0016020">
    <property type="term" value="C:membrane"/>
    <property type="evidence" value="ECO:0007669"/>
    <property type="project" value="UniProtKB-SubCell"/>
</dbReference>
<evidence type="ECO:0000256" key="1">
    <source>
        <dbReference type="ARBA" id="ARBA00004141"/>
    </source>
</evidence>
<gene>
    <name evidence="10" type="ORF">KGA66_22290</name>
</gene>
<feature type="transmembrane region" description="Helical" evidence="8">
    <location>
        <begin position="371"/>
        <end position="388"/>
    </location>
</feature>
<comment type="caution">
    <text evidence="10">The sequence shown here is derived from an EMBL/GenBank/DDBJ whole genome shotgun (WGS) entry which is preliminary data.</text>
</comment>
<evidence type="ECO:0000256" key="3">
    <source>
        <dbReference type="ARBA" id="ARBA00022692"/>
    </source>
</evidence>
<keyword evidence="4" id="KW-0547">Nucleotide-binding</keyword>
<name>A0A8J8BGI4_9ACTN</name>
<evidence type="ECO:0000259" key="9">
    <source>
        <dbReference type="PROSITE" id="PS50893"/>
    </source>
</evidence>
<dbReference type="InterPro" id="IPR017871">
    <property type="entry name" value="ABC_transporter-like_CS"/>
</dbReference>
<dbReference type="PROSITE" id="PS50893">
    <property type="entry name" value="ABC_TRANSPORTER_2"/>
    <property type="match status" value="1"/>
</dbReference>
<dbReference type="PROSITE" id="PS00211">
    <property type="entry name" value="ABC_TRANSPORTER_1"/>
    <property type="match status" value="1"/>
</dbReference>
<dbReference type="RefSeq" id="WP_211470232.1">
    <property type="nucleotide sequence ID" value="NZ_JAGSXH010000101.1"/>
</dbReference>
<protein>
    <submittedName>
        <fullName evidence="10">ATP-binding cassette domain-containing protein</fullName>
    </submittedName>
</protein>
<dbReference type="Pfam" id="PF01061">
    <property type="entry name" value="ABC2_membrane"/>
    <property type="match status" value="1"/>
</dbReference>
<keyword evidence="3 8" id="KW-0812">Transmembrane</keyword>
<dbReference type="EMBL" id="JAGSXH010000101">
    <property type="protein sequence ID" value="MBS2965799.1"/>
    <property type="molecule type" value="Genomic_DNA"/>
</dbReference>
<dbReference type="PANTHER" id="PTHR48041">
    <property type="entry name" value="ABC TRANSPORTER G FAMILY MEMBER 28"/>
    <property type="match status" value="1"/>
</dbReference>
<feature type="transmembrane region" description="Helical" evidence="8">
    <location>
        <begin position="560"/>
        <end position="579"/>
    </location>
</feature>
<dbReference type="GO" id="GO:0016887">
    <property type="term" value="F:ATP hydrolysis activity"/>
    <property type="evidence" value="ECO:0007669"/>
    <property type="project" value="InterPro"/>
</dbReference>
<dbReference type="InterPro" id="IPR050352">
    <property type="entry name" value="ABCG_transporters"/>
</dbReference>
<keyword evidence="5 10" id="KW-0067">ATP-binding</keyword>
<dbReference type="InterPro" id="IPR027417">
    <property type="entry name" value="P-loop_NTPase"/>
</dbReference>
<dbReference type="SUPFAM" id="SSF52540">
    <property type="entry name" value="P-loop containing nucleoside triphosphate hydrolases"/>
    <property type="match status" value="1"/>
</dbReference>
<evidence type="ECO:0000256" key="8">
    <source>
        <dbReference type="SAM" id="Phobius"/>
    </source>
</evidence>
<dbReference type="InterPro" id="IPR013525">
    <property type="entry name" value="ABC2_TM"/>
</dbReference>
<dbReference type="GO" id="GO:0005524">
    <property type="term" value="F:ATP binding"/>
    <property type="evidence" value="ECO:0007669"/>
    <property type="project" value="UniProtKB-KW"/>
</dbReference>
<dbReference type="AlphaFoldDB" id="A0A8J8BGI4"/>
<feature type="transmembrane region" description="Helical" evidence="8">
    <location>
        <begin position="333"/>
        <end position="351"/>
    </location>
</feature>
<keyword evidence="11" id="KW-1185">Reference proteome</keyword>
<accession>A0A8J8BGI4</accession>
<dbReference type="GO" id="GO:0140359">
    <property type="term" value="F:ABC-type transporter activity"/>
    <property type="evidence" value="ECO:0007669"/>
    <property type="project" value="InterPro"/>
</dbReference>
<reference evidence="10" key="1">
    <citation type="submission" date="2021-04" db="EMBL/GenBank/DDBJ databases">
        <title>Genome based classification of Actinospica acidithermotolerans sp. nov., an actinobacterium isolated from an Indonesian hot spring.</title>
        <authorList>
            <person name="Kusuma A.B."/>
            <person name="Putra K.E."/>
            <person name="Nafisah S."/>
            <person name="Loh J."/>
            <person name="Nouioui I."/>
            <person name="Goodfellow M."/>
        </authorList>
    </citation>
    <scope>NUCLEOTIDE SEQUENCE</scope>
    <source>
        <strain evidence="10">DSM 45618</strain>
    </source>
</reference>
<evidence type="ECO:0000313" key="10">
    <source>
        <dbReference type="EMBL" id="MBS2965799.1"/>
    </source>
</evidence>
<keyword evidence="7 8" id="KW-0472">Membrane</keyword>
<sequence>MVTMSWQGLRSAQVATERGSGPAIRRSPGLAIDARAAGHTLRGGRQVLRPVSLSIRPGALVAIIGPSGAGKTLLLDALAGVTLPTEGTVLHDGATCRPRDDLAVAPIGYVPQDDIIHQSLPLDRTLRYAARLRLPARTSDEQIDQEVAEVLAALGLTGQAGTRVRLLSGGERKRASIAVELLSRPTALFLDEPTSGLDPAMSADLVDLLDRIAAAGTTVVFTSHNPQDLAGCDMVLVLAAEGQLAFAGSPANALAHFGASVFEEIYRALAAEPDPRVWAERMPSGAATAVPVRGTRMAQVGGPAVAPGRRLGSFGQWLLLTGRGVDLLTRSRLTLAILLGSPLIIILMFLMMFRPGAFDTANPSPNTSMMIVFWIAFGGFFFGLTYGLSQICDEFAILRRERIIGVRIIPYLASKFTLLLPILAVVDAVLLVTLSGTDRLPALGAGDWGRMFATLLLCSGAALTLGLLASAGVSSPSQATLMLPMLCFPQVLFVGAFLPVPVMALPGRALSYLMSNRWAFDALGTTAGLPQLWQNGGSPLGPPLLKSYGDTFDGSVPREWMLLAGFTLLFLIAAGLVLARKTPRRRRTSR</sequence>
<dbReference type="PANTHER" id="PTHR48041:SF139">
    <property type="entry name" value="PROTEIN SCARLET"/>
    <property type="match status" value="1"/>
</dbReference>
<dbReference type="Gene3D" id="3.40.50.300">
    <property type="entry name" value="P-loop containing nucleotide triphosphate hydrolases"/>
    <property type="match status" value="1"/>
</dbReference>
<evidence type="ECO:0000256" key="2">
    <source>
        <dbReference type="ARBA" id="ARBA00022448"/>
    </source>
</evidence>
<feature type="transmembrane region" description="Helical" evidence="8">
    <location>
        <begin position="451"/>
        <end position="469"/>
    </location>
</feature>
<dbReference type="Pfam" id="PF00005">
    <property type="entry name" value="ABC_tran"/>
    <property type="match status" value="1"/>
</dbReference>
<dbReference type="SMART" id="SM00382">
    <property type="entry name" value="AAA"/>
    <property type="match status" value="1"/>
</dbReference>
<evidence type="ECO:0000256" key="7">
    <source>
        <dbReference type="ARBA" id="ARBA00023136"/>
    </source>
</evidence>
<dbReference type="InterPro" id="IPR003439">
    <property type="entry name" value="ABC_transporter-like_ATP-bd"/>
</dbReference>
<proteinExistence type="predicted"/>
<keyword evidence="6 8" id="KW-1133">Transmembrane helix</keyword>
<organism evidence="10 11">
    <name type="scientific">Actinocrinis puniceicyclus</name>
    <dbReference type="NCBI Taxonomy" id="977794"/>
    <lineage>
        <taxon>Bacteria</taxon>
        <taxon>Bacillati</taxon>
        <taxon>Actinomycetota</taxon>
        <taxon>Actinomycetes</taxon>
        <taxon>Catenulisporales</taxon>
        <taxon>Actinospicaceae</taxon>
        <taxon>Actinocrinis</taxon>
    </lineage>
</organism>
<feature type="domain" description="ABC transporter" evidence="9">
    <location>
        <begin position="32"/>
        <end position="266"/>
    </location>
</feature>
<evidence type="ECO:0000256" key="5">
    <source>
        <dbReference type="ARBA" id="ARBA00022840"/>
    </source>
</evidence>
<dbReference type="Proteomes" id="UP000677913">
    <property type="component" value="Unassembled WGS sequence"/>
</dbReference>